<dbReference type="OrthoDB" id="1860520at2"/>
<dbReference type="EMBL" id="SLZZ01000006">
    <property type="protein sequence ID" value="TCS80333.1"/>
    <property type="molecule type" value="Genomic_DNA"/>
</dbReference>
<dbReference type="RefSeq" id="WP_132380032.1">
    <property type="nucleotide sequence ID" value="NZ_SLZZ01000006.1"/>
</dbReference>
<gene>
    <name evidence="1" type="ORF">EDD59_106159</name>
</gene>
<organism evidence="1 2">
    <name type="scientific">Muricomes intestini</name>
    <dbReference type="NCBI Taxonomy" id="1796634"/>
    <lineage>
        <taxon>Bacteria</taxon>
        <taxon>Bacillati</taxon>
        <taxon>Bacillota</taxon>
        <taxon>Clostridia</taxon>
        <taxon>Lachnospirales</taxon>
        <taxon>Lachnospiraceae</taxon>
        <taxon>Muricomes</taxon>
    </lineage>
</organism>
<protein>
    <submittedName>
        <fullName evidence="1">Uncharacterized protein</fullName>
    </submittedName>
</protein>
<sequence length="141" mass="15848">MDNNVHFGDGVLDEAKVDINSRAKGLVKIVIDAVFDYLEGKVKDFPETIERLRNSPETEQRIVALWSEHLFEEGLVAKGYNGLSDNLLISNFHQEGYLDGLYVGYVLAMMALADNDAPKDIILAARDYIRPPTKKQTHILT</sequence>
<evidence type="ECO:0000313" key="1">
    <source>
        <dbReference type="EMBL" id="TCS80333.1"/>
    </source>
</evidence>
<dbReference type="Proteomes" id="UP000295726">
    <property type="component" value="Unassembled WGS sequence"/>
</dbReference>
<evidence type="ECO:0000313" key="2">
    <source>
        <dbReference type="Proteomes" id="UP000295726"/>
    </source>
</evidence>
<comment type="caution">
    <text evidence="1">The sequence shown here is derived from an EMBL/GenBank/DDBJ whole genome shotgun (WGS) entry which is preliminary data.</text>
</comment>
<name>A0A4R3KBK4_9FIRM</name>
<reference evidence="1 2" key="1">
    <citation type="submission" date="2019-03" db="EMBL/GenBank/DDBJ databases">
        <title>Genomic Encyclopedia of Type Strains, Phase IV (KMG-IV): sequencing the most valuable type-strain genomes for metagenomic binning, comparative biology and taxonomic classification.</title>
        <authorList>
            <person name="Goeker M."/>
        </authorList>
    </citation>
    <scope>NUCLEOTIDE SEQUENCE [LARGE SCALE GENOMIC DNA]</scope>
    <source>
        <strain evidence="1 2">DSM 29489</strain>
    </source>
</reference>
<proteinExistence type="predicted"/>
<keyword evidence="2" id="KW-1185">Reference proteome</keyword>
<dbReference type="AlphaFoldDB" id="A0A4R3KBK4"/>
<accession>A0A4R3KBK4</accession>